<feature type="domain" description="HTH myb-type" evidence="9">
    <location>
        <begin position="61"/>
        <end position="111"/>
    </location>
</feature>
<comment type="caution">
    <text evidence="10">The sequence shown here is derived from an EMBL/GenBank/DDBJ whole genome shotgun (WGS) entry which is preliminary data.</text>
</comment>
<dbReference type="Gene3D" id="1.10.10.60">
    <property type="entry name" value="Homeodomain-like"/>
    <property type="match status" value="2"/>
</dbReference>
<dbReference type="InterPro" id="IPR015495">
    <property type="entry name" value="Myb_TF_plants"/>
</dbReference>
<dbReference type="PROSITE" id="PS50090">
    <property type="entry name" value="MYB_LIKE"/>
    <property type="match status" value="2"/>
</dbReference>
<dbReference type="PANTHER" id="PTHR47999">
    <property type="entry name" value="TRANSCRIPTION FACTOR MYB8-RELATED-RELATED"/>
    <property type="match status" value="1"/>
</dbReference>
<evidence type="ECO:0000256" key="6">
    <source>
        <dbReference type="ARBA" id="ARBA00023163"/>
    </source>
</evidence>
<dbReference type="PANTHER" id="PTHR47999:SF24">
    <property type="entry name" value="TRANSCRIPTION FACTOR MYB90"/>
    <property type="match status" value="1"/>
</dbReference>
<dbReference type="InterPro" id="IPR001005">
    <property type="entry name" value="SANT/Myb"/>
</dbReference>
<evidence type="ECO:0000256" key="4">
    <source>
        <dbReference type="ARBA" id="ARBA00023125"/>
    </source>
</evidence>
<evidence type="ECO:0000313" key="11">
    <source>
        <dbReference type="Proteomes" id="UP000238479"/>
    </source>
</evidence>
<dbReference type="SMR" id="A0A2P6PGM2"/>
<dbReference type="Proteomes" id="UP000238479">
    <property type="component" value="Chromosome 7"/>
</dbReference>
<feature type="domain" description="Myb-like" evidence="8">
    <location>
        <begin position="4"/>
        <end position="56"/>
    </location>
</feature>
<protein>
    <submittedName>
        <fullName evidence="10">Putative transcription factor MYB-HB-like family</fullName>
    </submittedName>
</protein>
<dbReference type="GO" id="GO:0080090">
    <property type="term" value="P:regulation of primary metabolic process"/>
    <property type="evidence" value="ECO:0007669"/>
    <property type="project" value="UniProtKB-ARBA"/>
</dbReference>
<evidence type="ECO:0000256" key="1">
    <source>
        <dbReference type="ARBA" id="ARBA00004123"/>
    </source>
</evidence>
<evidence type="ECO:0000259" key="8">
    <source>
        <dbReference type="PROSITE" id="PS50090"/>
    </source>
</evidence>
<accession>A0A2P6PGM2</accession>
<gene>
    <name evidence="10" type="ORF">RchiOBHm_Chr7g0235271</name>
</gene>
<feature type="domain" description="HTH myb-type" evidence="9">
    <location>
        <begin position="1"/>
        <end position="60"/>
    </location>
</feature>
<keyword evidence="7" id="KW-0539">Nucleus</keyword>
<organism evidence="10 11">
    <name type="scientific">Rosa chinensis</name>
    <name type="common">China rose</name>
    <dbReference type="NCBI Taxonomy" id="74649"/>
    <lineage>
        <taxon>Eukaryota</taxon>
        <taxon>Viridiplantae</taxon>
        <taxon>Streptophyta</taxon>
        <taxon>Embryophyta</taxon>
        <taxon>Tracheophyta</taxon>
        <taxon>Spermatophyta</taxon>
        <taxon>Magnoliopsida</taxon>
        <taxon>eudicotyledons</taxon>
        <taxon>Gunneridae</taxon>
        <taxon>Pentapetalae</taxon>
        <taxon>rosids</taxon>
        <taxon>fabids</taxon>
        <taxon>Rosales</taxon>
        <taxon>Rosaceae</taxon>
        <taxon>Rosoideae</taxon>
        <taxon>Rosoideae incertae sedis</taxon>
        <taxon>Rosa</taxon>
    </lineage>
</organism>
<dbReference type="Pfam" id="PF00249">
    <property type="entry name" value="Myb_DNA-binding"/>
    <property type="match status" value="2"/>
</dbReference>
<dbReference type="FunFam" id="1.10.10.60:FF:000218">
    <property type="entry name" value="Myb transcription factor"/>
    <property type="match status" value="1"/>
</dbReference>
<sequence>MEDQSGLRRGAWTIEEDNLLRQCIAKHGEGRWRLIPPAAGLNRCGKSCRLRWVNYLKPDIKRGDFEDDEVDLLHRLHNLLGNRWSLIAGRLPGRTANDVKNFWNTKRRRDKPQRLVKPIILRPKPRRLISTSSLCLTGQGLIGDQSQLKKNISMALPTSSASPTSPIQQEIDRLRAFLEEEESIRTTTCFSLTPEGLFIEDHIQSENSISCRALPTSTALEDQLDWWMTFLDR</sequence>
<dbReference type="CDD" id="cd00167">
    <property type="entry name" value="SANT"/>
    <property type="match status" value="2"/>
</dbReference>
<feature type="domain" description="Myb-like" evidence="8">
    <location>
        <begin position="57"/>
        <end position="107"/>
    </location>
</feature>
<evidence type="ECO:0000259" key="9">
    <source>
        <dbReference type="PROSITE" id="PS51294"/>
    </source>
</evidence>
<dbReference type="GO" id="GO:0003677">
    <property type="term" value="F:DNA binding"/>
    <property type="evidence" value="ECO:0007669"/>
    <property type="project" value="UniProtKB-KW"/>
</dbReference>
<dbReference type="EMBL" id="PDCK01000045">
    <property type="protein sequence ID" value="PRQ21086.1"/>
    <property type="molecule type" value="Genomic_DNA"/>
</dbReference>
<keyword evidence="11" id="KW-1185">Reference proteome</keyword>
<dbReference type="AlphaFoldDB" id="A0A2P6PGM2"/>
<evidence type="ECO:0000256" key="5">
    <source>
        <dbReference type="ARBA" id="ARBA00023159"/>
    </source>
</evidence>
<evidence type="ECO:0000256" key="7">
    <source>
        <dbReference type="ARBA" id="ARBA00023242"/>
    </source>
</evidence>
<dbReference type="InterPro" id="IPR009057">
    <property type="entry name" value="Homeodomain-like_sf"/>
</dbReference>
<proteinExistence type="predicted"/>
<keyword evidence="2" id="KW-0677">Repeat</keyword>
<dbReference type="SUPFAM" id="SSF46689">
    <property type="entry name" value="Homeodomain-like"/>
    <property type="match status" value="1"/>
</dbReference>
<reference evidence="10 11" key="1">
    <citation type="journal article" date="2018" name="Nat. Genet.">
        <title>The Rosa genome provides new insights in the design of modern roses.</title>
        <authorList>
            <person name="Bendahmane M."/>
        </authorList>
    </citation>
    <scope>NUCLEOTIDE SEQUENCE [LARGE SCALE GENOMIC DNA]</scope>
    <source>
        <strain evidence="11">cv. Old Blush</strain>
    </source>
</reference>
<keyword evidence="3" id="KW-0805">Transcription regulation</keyword>
<evidence type="ECO:0000313" key="10">
    <source>
        <dbReference type="EMBL" id="PRQ21086.1"/>
    </source>
</evidence>
<dbReference type="OrthoDB" id="2143914at2759"/>
<evidence type="ECO:0000256" key="2">
    <source>
        <dbReference type="ARBA" id="ARBA00022737"/>
    </source>
</evidence>
<dbReference type="Gramene" id="PRQ21086">
    <property type="protein sequence ID" value="PRQ21086"/>
    <property type="gene ID" value="RchiOBHm_Chr7g0235271"/>
</dbReference>
<keyword evidence="6" id="KW-0804">Transcription</keyword>
<dbReference type="SMART" id="SM00717">
    <property type="entry name" value="SANT"/>
    <property type="match status" value="2"/>
</dbReference>
<keyword evidence="5" id="KW-0010">Activator</keyword>
<dbReference type="InterPro" id="IPR017930">
    <property type="entry name" value="Myb_dom"/>
</dbReference>
<name>A0A2P6PGM2_ROSCH</name>
<evidence type="ECO:0000256" key="3">
    <source>
        <dbReference type="ARBA" id="ARBA00023015"/>
    </source>
</evidence>
<dbReference type="PROSITE" id="PS51294">
    <property type="entry name" value="HTH_MYB"/>
    <property type="match status" value="2"/>
</dbReference>
<dbReference type="GO" id="GO:0005634">
    <property type="term" value="C:nucleus"/>
    <property type="evidence" value="ECO:0007669"/>
    <property type="project" value="UniProtKB-SubCell"/>
</dbReference>
<comment type="subcellular location">
    <subcellularLocation>
        <location evidence="1">Nucleus</location>
    </subcellularLocation>
</comment>
<keyword evidence="4" id="KW-0238">DNA-binding</keyword>